<dbReference type="Pfam" id="PF05278">
    <property type="entry name" value="PEARLI-4"/>
    <property type="match status" value="1"/>
</dbReference>
<proteinExistence type="predicted"/>
<keyword evidence="1" id="KW-0175">Coiled coil</keyword>
<dbReference type="STRING" id="3880.G7INL7"/>
<dbReference type="PaxDb" id="3880-AES63195"/>
<feature type="compositionally biased region" description="Polar residues" evidence="2">
    <location>
        <begin position="57"/>
        <end position="84"/>
    </location>
</feature>
<accession>G7INL7</accession>
<dbReference type="HOGENOM" id="CLU_555961_0_0_1"/>
<reference evidence="4" key="3">
    <citation type="submission" date="2015-04" db="UniProtKB">
        <authorList>
            <consortium name="EnsemblPlants"/>
        </authorList>
    </citation>
    <scope>IDENTIFICATION</scope>
    <source>
        <strain evidence="4">cv. Jemalong A17</strain>
    </source>
</reference>
<sequence>MPPKVGRPRNQKRKNLDEEHSTSWKCPVYVKRDSILNSKMIIDRRQSLRSSKRLSETGKTSLPISSREQSSASDGNQQPDDRSNTINSAYQVQGAGFDQVQSCSRYLVAVSHPLTLEPDLGHDAENVENSMVAIPVKVEELGEAEMSLSNGSNQMAEQNNFETESDPLEQEALAGEIQASKKFDEISNKNTRKCISRAGCSSPSFSLKLTAMAEEEDDDELDSEIQSRPKDNIKEYQIKSEHMPVLRKIIGKHGDIVKNCTTKFVKFRSLFLEAICEIIAELDKKNASIANISSKNLEKKIDVVSYIKNQNVDVEWLHSRLTEILEARRILKQTCKLIQETDSVRMVTEAAERDLNKWEARKEELTEKVKEIFHELKEATDKEADCKERLVRAHNESTKISQIVKDAKSKVRRFLDCSLIDDLL</sequence>
<dbReference type="AlphaFoldDB" id="G7INL7"/>
<evidence type="ECO:0000256" key="1">
    <source>
        <dbReference type="SAM" id="Coils"/>
    </source>
</evidence>
<reference evidence="3 5" key="1">
    <citation type="journal article" date="2011" name="Nature">
        <title>The Medicago genome provides insight into the evolution of rhizobial symbioses.</title>
        <authorList>
            <person name="Young N.D."/>
            <person name="Debelle F."/>
            <person name="Oldroyd G.E."/>
            <person name="Geurts R."/>
            <person name="Cannon S.B."/>
            <person name="Udvardi M.K."/>
            <person name="Benedito V.A."/>
            <person name="Mayer K.F."/>
            <person name="Gouzy J."/>
            <person name="Schoof H."/>
            <person name="Van de Peer Y."/>
            <person name="Proost S."/>
            <person name="Cook D.R."/>
            <person name="Meyers B.C."/>
            <person name="Spannagl M."/>
            <person name="Cheung F."/>
            <person name="De Mita S."/>
            <person name="Krishnakumar V."/>
            <person name="Gundlach H."/>
            <person name="Zhou S."/>
            <person name="Mudge J."/>
            <person name="Bharti A.K."/>
            <person name="Murray J.D."/>
            <person name="Naoumkina M.A."/>
            <person name="Rosen B."/>
            <person name="Silverstein K.A."/>
            <person name="Tang H."/>
            <person name="Rombauts S."/>
            <person name="Zhao P.X."/>
            <person name="Zhou P."/>
            <person name="Barbe V."/>
            <person name="Bardou P."/>
            <person name="Bechner M."/>
            <person name="Bellec A."/>
            <person name="Berger A."/>
            <person name="Berges H."/>
            <person name="Bidwell S."/>
            <person name="Bisseling T."/>
            <person name="Choisne N."/>
            <person name="Couloux A."/>
            <person name="Denny R."/>
            <person name="Deshpande S."/>
            <person name="Dai X."/>
            <person name="Doyle J.J."/>
            <person name="Dudez A.M."/>
            <person name="Farmer A.D."/>
            <person name="Fouteau S."/>
            <person name="Franken C."/>
            <person name="Gibelin C."/>
            <person name="Gish J."/>
            <person name="Goldstein S."/>
            <person name="Gonzalez A.J."/>
            <person name="Green P.J."/>
            <person name="Hallab A."/>
            <person name="Hartog M."/>
            <person name="Hua A."/>
            <person name="Humphray S.J."/>
            <person name="Jeong D.H."/>
            <person name="Jing Y."/>
            <person name="Jocker A."/>
            <person name="Kenton S.M."/>
            <person name="Kim D.J."/>
            <person name="Klee K."/>
            <person name="Lai H."/>
            <person name="Lang C."/>
            <person name="Lin S."/>
            <person name="Macmil S.L."/>
            <person name="Magdelenat G."/>
            <person name="Matthews L."/>
            <person name="McCorrison J."/>
            <person name="Monaghan E.L."/>
            <person name="Mun J.H."/>
            <person name="Najar F.Z."/>
            <person name="Nicholson C."/>
            <person name="Noirot C."/>
            <person name="O'Bleness M."/>
            <person name="Paule C.R."/>
            <person name="Poulain J."/>
            <person name="Prion F."/>
            <person name="Qin B."/>
            <person name="Qu C."/>
            <person name="Retzel E.F."/>
            <person name="Riddle C."/>
            <person name="Sallet E."/>
            <person name="Samain S."/>
            <person name="Samson N."/>
            <person name="Sanders I."/>
            <person name="Saurat O."/>
            <person name="Scarpelli C."/>
            <person name="Schiex T."/>
            <person name="Segurens B."/>
            <person name="Severin A.J."/>
            <person name="Sherrier D.J."/>
            <person name="Shi R."/>
            <person name="Sims S."/>
            <person name="Singer S.R."/>
            <person name="Sinharoy S."/>
            <person name="Sterck L."/>
            <person name="Viollet A."/>
            <person name="Wang B.B."/>
            <person name="Wang K."/>
            <person name="Wang M."/>
            <person name="Wang X."/>
            <person name="Warfsmann J."/>
            <person name="Weissenbach J."/>
            <person name="White D.D."/>
            <person name="White J.D."/>
            <person name="Wiley G.B."/>
            <person name="Wincker P."/>
            <person name="Xing Y."/>
            <person name="Yang L."/>
            <person name="Yao Z."/>
            <person name="Ying F."/>
            <person name="Zhai J."/>
            <person name="Zhou L."/>
            <person name="Zuber A."/>
            <person name="Denarie J."/>
            <person name="Dixon R.A."/>
            <person name="May G.D."/>
            <person name="Schwartz D.C."/>
            <person name="Rogers J."/>
            <person name="Quetier F."/>
            <person name="Town C.D."/>
            <person name="Roe B.A."/>
        </authorList>
    </citation>
    <scope>NUCLEOTIDE SEQUENCE [LARGE SCALE GENOMIC DNA]</scope>
    <source>
        <strain evidence="3">A17</strain>
        <strain evidence="4 5">cv. Jemalong A17</strain>
    </source>
</reference>
<reference evidence="3 5" key="2">
    <citation type="journal article" date="2014" name="BMC Genomics">
        <title>An improved genome release (version Mt4.0) for the model legume Medicago truncatula.</title>
        <authorList>
            <person name="Tang H."/>
            <person name="Krishnakumar V."/>
            <person name="Bidwell S."/>
            <person name="Rosen B."/>
            <person name="Chan A."/>
            <person name="Zhou S."/>
            <person name="Gentzbittel L."/>
            <person name="Childs K.L."/>
            <person name="Yandell M."/>
            <person name="Gundlach H."/>
            <person name="Mayer K.F."/>
            <person name="Schwartz D.C."/>
            <person name="Town C.D."/>
        </authorList>
    </citation>
    <scope>GENOME REANNOTATION</scope>
    <source>
        <strain evidence="4 5">cv. Jemalong A17</strain>
    </source>
</reference>
<keyword evidence="5" id="KW-1185">Reference proteome</keyword>
<dbReference type="EnsemblPlants" id="AES63195">
    <property type="protein sequence ID" value="AES63195"/>
    <property type="gene ID" value="MTR_2g006000"/>
</dbReference>
<protein>
    <submittedName>
        <fullName evidence="3">Plant phospholipase-like protein</fullName>
    </submittedName>
</protein>
<feature type="coiled-coil region" evidence="1">
    <location>
        <begin position="348"/>
        <end position="396"/>
    </location>
</feature>
<feature type="compositionally biased region" description="Basic residues" evidence="2">
    <location>
        <begin position="1"/>
        <end position="13"/>
    </location>
</feature>
<organism evidence="3 5">
    <name type="scientific">Medicago truncatula</name>
    <name type="common">Barrel medic</name>
    <name type="synonym">Medicago tribuloides</name>
    <dbReference type="NCBI Taxonomy" id="3880"/>
    <lineage>
        <taxon>Eukaryota</taxon>
        <taxon>Viridiplantae</taxon>
        <taxon>Streptophyta</taxon>
        <taxon>Embryophyta</taxon>
        <taxon>Tracheophyta</taxon>
        <taxon>Spermatophyta</taxon>
        <taxon>Magnoliopsida</taxon>
        <taxon>eudicotyledons</taxon>
        <taxon>Gunneridae</taxon>
        <taxon>Pentapetalae</taxon>
        <taxon>rosids</taxon>
        <taxon>fabids</taxon>
        <taxon>Fabales</taxon>
        <taxon>Fabaceae</taxon>
        <taxon>Papilionoideae</taxon>
        <taxon>50 kb inversion clade</taxon>
        <taxon>NPAAA clade</taxon>
        <taxon>Hologalegina</taxon>
        <taxon>IRL clade</taxon>
        <taxon>Trifolieae</taxon>
        <taxon>Medicago</taxon>
    </lineage>
</organism>
<evidence type="ECO:0000256" key="2">
    <source>
        <dbReference type="SAM" id="MobiDB-lite"/>
    </source>
</evidence>
<dbReference type="InterPro" id="IPR007942">
    <property type="entry name" value="PLipase-like"/>
</dbReference>
<feature type="region of interest" description="Disordered" evidence="2">
    <location>
        <begin position="1"/>
        <end position="23"/>
    </location>
</feature>
<dbReference type="eggNOG" id="ENOG502SBCN">
    <property type="taxonomic scope" value="Eukaryota"/>
</dbReference>
<dbReference type="PANTHER" id="PTHR35358">
    <property type="entry name" value="OS06G0711100 PROTEIN"/>
    <property type="match status" value="1"/>
</dbReference>
<evidence type="ECO:0000313" key="4">
    <source>
        <dbReference type="EnsemblPlants" id="AES63195"/>
    </source>
</evidence>
<gene>
    <name evidence="3" type="ordered locus">MTR_2g006000</name>
</gene>
<dbReference type="OrthoDB" id="1096033at2759"/>
<dbReference type="PANTHER" id="PTHR35358:SF10">
    <property type="entry name" value="PLANT PHOSPHOLIPASE-LIKE PROTEIN"/>
    <property type="match status" value="1"/>
</dbReference>
<dbReference type="EMBL" id="CM001218">
    <property type="protein sequence ID" value="AES63195.1"/>
    <property type="molecule type" value="Genomic_DNA"/>
</dbReference>
<feature type="region of interest" description="Disordered" evidence="2">
    <location>
        <begin position="46"/>
        <end position="84"/>
    </location>
</feature>
<dbReference type="Proteomes" id="UP000002051">
    <property type="component" value="Chromosome 2"/>
</dbReference>
<name>G7INL7_MEDTR</name>
<evidence type="ECO:0000313" key="5">
    <source>
        <dbReference type="Proteomes" id="UP000002051"/>
    </source>
</evidence>
<evidence type="ECO:0000313" key="3">
    <source>
        <dbReference type="EMBL" id="AES63195.1"/>
    </source>
</evidence>